<gene>
    <name evidence="9" type="ORF">OI18_12830</name>
</gene>
<evidence type="ECO:0000259" key="8">
    <source>
        <dbReference type="PROSITE" id="PS50253"/>
    </source>
</evidence>
<feature type="transmembrane region" description="Helical" evidence="7">
    <location>
        <begin position="62"/>
        <end position="82"/>
    </location>
</feature>
<organism evidence="9 10">
    <name type="scientific">Flavihumibacter solisilvae</name>
    <dbReference type="NCBI Taxonomy" id="1349421"/>
    <lineage>
        <taxon>Bacteria</taxon>
        <taxon>Pseudomonadati</taxon>
        <taxon>Bacteroidota</taxon>
        <taxon>Chitinophagia</taxon>
        <taxon>Chitinophagales</taxon>
        <taxon>Chitinophagaceae</taxon>
        <taxon>Flavihumibacter</taxon>
    </lineage>
</organism>
<dbReference type="EMBL" id="JSVC01000014">
    <property type="protein sequence ID" value="KIC94252.1"/>
    <property type="molecule type" value="Genomic_DNA"/>
</dbReference>
<dbReference type="Pfam" id="PF00510">
    <property type="entry name" value="COX3"/>
    <property type="match status" value="1"/>
</dbReference>
<evidence type="ECO:0000256" key="7">
    <source>
        <dbReference type="SAM" id="Phobius"/>
    </source>
</evidence>
<feature type="transmembrane region" description="Helical" evidence="7">
    <location>
        <begin position="174"/>
        <end position="194"/>
    </location>
</feature>
<reference evidence="9 10" key="1">
    <citation type="submission" date="2014-11" db="EMBL/GenBank/DDBJ databases">
        <title>Genome sequence of Flavihumibacter solisilvae 3-3.</title>
        <authorList>
            <person name="Zhou G."/>
            <person name="Li M."/>
            <person name="Wang G."/>
        </authorList>
    </citation>
    <scope>NUCLEOTIDE SEQUENCE [LARGE SCALE GENOMIC DNA]</scope>
    <source>
        <strain evidence="9 10">3-3</strain>
    </source>
</reference>
<dbReference type="STRING" id="1349421.OI18_12830"/>
<dbReference type="SUPFAM" id="SSF81452">
    <property type="entry name" value="Cytochrome c oxidase subunit III-like"/>
    <property type="match status" value="1"/>
</dbReference>
<evidence type="ECO:0000313" key="10">
    <source>
        <dbReference type="Proteomes" id="UP000031408"/>
    </source>
</evidence>
<feature type="transmembrane region" description="Helical" evidence="7">
    <location>
        <begin position="132"/>
        <end position="153"/>
    </location>
</feature>
<evidence type="ECO:0000256" key="6">
    <source>
        <dbReference type="RuleBase" id="RU003376"/>
    </source>
</evidence>
<keyword evidence="10" id="KW-1185">Reference proteome</keyword>
<keyword evidence="4 7" id="KW-1133">Transmembrane helix</keyword>
<keyword evidence="5 7" id="KW-0472">Membrane</keyword>
<dbReference type="RefSeq" id="WP_039140359.1">
    <property type="nucleotide sequence ID" value="NZ_JSVC01000014.1"/>
</dbReference>
<dbReference type="OrthoDB" id="9810850at2"/>
<dbReference type="AlphaFoldDB" id="A0A0C1L2M7"/>
<evidence type="ECO:0000256" key="1">
    <source>
        <dbReference type="ARBA" id="ARBA00004141"/>
    </source>
</evidence>
<dbReference type="InterPro" id="IPR013833">
    <property type="entry name" value="Cyt_c_oxidase_su3_a-hlx"/>
</dbReference>
<comment type="caution">
    <text evidence="9">The sequence shown here is derived from an EMBL/GenBank/DDBJ whole genome shotgun (WGS) entry which is preliminary data.</text>
</comment>
<dbReference type="Proteomes" id="UP000031408">
    <property type="component" value="Unassembled WGS sequence"/>
</dbReference>
<dbReference type="PANTHER" id="PTHR11403">
    <property type="entry name" value="CYTOCHROME C OXIDASE SUBUNIT III"/>
    <property type="match status" value="1"/>
</dbReference>
<dbReference type="PROSITE" id="PS50253">
    <property type="entry name" value="COX3"/>
    <property type="match status" value="1"/>
</dbReference>
<evidence type="ECO:0000256" key="4">
    <source>
        <dbReference type="ARBA" id="ARBA00022989"/>
    </source>
</evidence>
<comment type="similarity">
    <text evidence="2 6">Belongs to the cytochrome c oxidase subunit 3 family.</text>
</comment>
<accession>A0A0C1L2M7</accession>
<dbReference type="Gene3D" id="1.20.120.80">
    <property type="entry name" value="Cytochrome c oxidase, subunit III, four-helix bundle"/>
    <property type="match status" value="1"/>
</dbReference>
<sequence length="195" mass="22171">MKELNTNPDLNNFWYPPGGILVWMLIFLELATFGMGIIALIYCSKEDPALFHTSRLSLNKTFGAINTALLLTSGYFMASTINELRRNNRAKASFYLQLTMLGGLLFMVLKGVEYSQKLNAGISINTNLFYTFYWMLTAFHGVHVAVGLVMLAVSWLRLRKKDAVIDMEHMEAGAAFWHMCDLIWLLLFPALYLVL</sequence>
<dbReference type="InterPro" id="IPR000298">
    <property type="entry name" value="Cyt_c_oxidase-like_su3"/>
</dbReference>
<feature type="transmembrane region" description="Helical" evidence="7">
    <location>
        <begin position="20"/>
        <end position="42"/>
    </location>
</feature>
<dbReference type="PANTHER" id="PTHR11403:SF6">
    <property type="entry name" value="NITRIC OXIDE REDUCTASE SUBUNIT E"/>
    <property type="match status" value="1"/>
</dbReference>
<evidence type="ECO:0000313" key="9">
    <source>
        <dbReference type="EMBL" id="KIC94252.1"/>
    </source>
</evidence>
<keyword evidence="3 6" id="KW-0812">Transmembrane</keyword>
<comment type="subcellular location">
    <subcellularLocation>
        <location evidence="6">Cell membrane</location>
        <topology evidence="6">Multi-pass membrane protein</topology>
    </subcellularLocation>
    <subcellularLocation>
        <location evidence="1">Membrane</location>
        <topology evidence="1">Multi-pass membrane protein</topology>
    </subcellularLocation>
</comment>
<proteinExistence type="inferred from homology"/>
<name>A0A0C1L2M7_9BACT</name>
<dbReference type="InterPro" id="IPR035973">
    <property type="entry name" value="Cyt_c_oxidase_su3-like_sf"/>
</dbReference>
<feature type="transmembrane region" description="Helical" evidence="7">
    <location>
        <begin position="94"/>
        <end position="112"/>
    </location>
</feature>
<protein>
    <submittedName>
        <fullName evidence="9">Nitric oxide reductase</fullName>
    </submittedName>
</protein>
<dbReference type="GO" id="GO:0005886">
    <property type="term" value="C:plasma membrane"/>
    <property type="evidence" value="ECO:0007669"/>
    <property type="project" value="UniProtKB-SubCell"/>
</dbReference>
<feature type="domain" description="Heme-copper oxidase subunit III family profile" evidence="8">
    <location>
        <begin position="1"/>
        <end position="195"/>
    </location>
</feature>
<evidence type="ECO:0000256" key="5">
    <source>
        <dbReference type="ARBA" id="ARBA00023136"/>
    </source>
</evidence>
<dbReference type="GO" id="GO:0004129">
    <property type="term" value="F:cytochrome-c oxidase activity"/>
    <property type="evidence" value="ECO:0007669"/>
    <property type="project" value="InterPro"/>
</dbReference>
<evidence type="ECO:0000256" key="3">
    <source>
        <dbReference type="ARBA" id="ARBA00022692"/>
    </source>
</evidence>
<evidence type="ECO:0000256" key="2">
    <source>
        <dbReference type="ARBA" id="ARBA00010581"/>
    </source>
</evidence>
<dbReference type="GO" id="GO:0019646">
    <property type="term" value="P:aerobic electron transport chain"/>
    <property type="evidence" value="ECO:0007669"/>
    <property type="project" value="InterPro"/>
</dbReference>
<dbReference type="InterPro" id="IPR024791">
    <property type="entry name" value="Cyt_c/ubiquinol_Oxase_su3"/>
</dbReference>